<keyword evidence="2" id="KW-1185">Reference proteome</keyword>
<gene>
    <name evidence="1" type="ORF">HOC_14083</name>
</gene>
<dbReference type="AlphaFoldDB" id="A0A059G5N0"/>
<dbReference type="RefSeq" id="WP_051624907.1">
    <property type="nucleotide sequence ID" value="NZ_ARYL01000022.1"/>
</dbReference>
<dbReference type="Proteomes" id="UP000024942">
    <property type="component" value="Unassembled WGS sequence"/>
</dbReference>
<proteinExistence type="predicted"/>
<dbReference type="EMBL" id="ARYL01000022">
    <property type="protein sequence ID" value="KDA01773.1"/>
    <property type="molecule type" value="Genomic_DNA"/>
</dbReference>
<sequence length="65" mass="7128">MVDLTCVITRGTCRLAPALLTKELKRGSSGISRPSTMIFGTMMFQPSPVYIRSGAMAKFMMSSHK</sequence>
<evidence type="ECO:0000313" key="1">
    <source>
        <dbReference type="EMBL" id="KDA01773.1"/>
    </source>
</evidence>
<accession>A0A059G5N0</accession>
<reference evidence="1 2" key="1">
    <citation type="journal article" date="2014" name="Antonie Van Leeuwenhoek">
        <title>Hyphomonas beringensis sp. nov. and Hyphomonas chukchiensis sp. nov., isolated from surface seawater of the Bering Sea and Chukchi Sea.</title>
        <authorList>
            <person name="Li C."/>
            <person name="Lai Q."/>
            <person name="Li G."/>
            <person name="Dong C."/>
            <person name="Wang J."/>
            <person name="Liao Y."/>
            <person name="Shao Z."/>
        </authorList>
    </citation>
    <scope>NUCLEOTIDE SEQUENCE [LARGE SCALE GENOMIC DNA]</scope>
    <source>
        <strain evidence="1 2">SCH89</strain>
    </source>
</reference>
<name>A0A059G5N0_9PROT</name>
<evidence type="ECO:0000313" key="2">
    <source>
        <dbReference type="Proteomes" id="UP000024942"/>
    </source>
</evidence>
<dbReference type="PATRIC" id="fig|1280953.3.peg.2830"/>
<organism evidence="1 2">
    <name type="scientific">Hyphomonas oceanitis SCH89</name>
    <dbReference type="NCBI Taxonomy" id="1280953"/>
    <lineage>
        <taxon>Bacteria</taxon>
        <taxon>Pseudomonadati</taxon>
        <taxon>Pseudomonadota</taxon>
        <taxon>Alphaproteobacteria</taxon>
        <taxon>Hyphomonadales</taxon>
        <taxon>Hyphomonadaceae</taxon>
        <taxon>Hyphomonas</taxon>
    </lineage>
</organism>
<comment type="caution">
    <text evidence="1">The sequence shown here is derived from an EMBL/GenBank/DDBJ whole genome shotgun (WGS) entry which is preliminary data.</text>
</comment>
<protein>
    <submittedName>
        <fullName evidence="1">Uncharacterized protein</fullName>
    </submittedName>
</protein>